<name>A0ACB0F5C0_RANTA</name>
<evidence type="ECO:0000313" key="1">
    <source>
        <dbReference type="EMBL" id="CAI9707489.1"/>
    </source>
</evidence>
<dbReference type="EMBL" id="OX596114">
    <property type="protein sequence ID" value="CAI9707489.1"/>
    <property type="molecule type" value="Genomic_DNA"/>
</dbReference>
<proteinExistence type="predicted"/>
<organism evidence="1 2">
    <name type="scientific">Rangifer tarandus platyrhynchus</name>
    <name type="common">Svalbard reindeer</name>
    <dbReference type="NCBI Taxonomy" id="3082113"/>
    <lineage>
        <taxon>Eukaryota</taxon>
        <taxon>Metazoa</taxon>
        <taxon>Chordata</taxon>
        <taxon>Craniata</taxon>
        <taxon>Vertebrata</taxon>
        <taxon>Euteleostomi</taxon>
        <taxon>Mammalia</taxon>
        <taxon>Eutheria</taxon>
        <taxon>Laurasiatheria</taxon>
        <taxon>Artiodactyla</taxon>
        <taxon>Ruminantia</taxon>
        <taxon>Pecora</taxon>
        <taxon>Cervidae</taxon>
        <taxon>Odocoileinae</taxon>
        <taxon>Rangifer</taxon>
    </lineage>
</organism>
<accession>A0ACB0F5C0</accession>
<sequence length="285" mass="28768">MHRDFPGTCPAESRPASEEGCVTRAQQVSACRWAGDGGTGARRRGLTGGPARSPERAICCALDGELRGIHGCPTAPEVRSVPSSGPGRPRESKEPGAPGGRPGFGEPLGQLCALPGPSPSSAFVFSLSFPSSSSTTLPLLQFGSCTPPACSTLQPRAAEAPSEGEASAGHGAARSEGGRAAGSAMEEKPQLSGGSALPRARVRREVPAVPPRAAPLPPSTCALGRMRGDAAGAMASAGGCLAVGGHAGLSDASGRGRIHLVSLGQGFQSFNPRVCTRFSLRPMLS</sequence>
<dbReference type="Proteomes" id="UP001162501">
    <property type="component" value="Chromosome 30"/>
</dbReference>
<reference evidence="1" key="1">
    <citation type="submission" date="2023-05" db="EMBL/GenBank/DDBJ databases">
        <authorList>
            <consortium name="ELIXIR-Norway"/>
        </authorList>
    </citation>
    <scope>NUCLEOTIDE SEQUENCE</scope>
</reference>
<protein>
    <submittedName>
        <fullName evidence="1">Uncharacterized protein</fullName>
    </submittedName>
</protein>
<evidence type="ECO:0000313" key="2">
    <source>
        <dbReference type="Proteomes" id="UP001162501"/>
    </source>
</evidence>
<gene>
    <name evidence="1" type="ORF">MRATA1EN3_LOCUS18702</name>
</gene>